<keyword evidence="6" id="KW-1185">Reference proteome</keyword>
<dbReference type="EMBL" id="BMDY01000016">
    <property type="protein sequence ID" value="GGB12277.1"/>
    <property type="molecule type" value="Genomic_DNA"/>
</dbReference>
<dbReference type="InterPro" id="IPR019554">
    <property type="entry name" value="Soluble_ligand-bd"/>
</dbReference>
<evidence type="ECO:0000256" key="2">
    <source>
        <dbReference type="SAM" id="SignalP"/>
    </source>
</evidence>
<dbReference type="InterPro" id="IPR003715">
    <property type="entry name" value="Poly_export_N"/>
</dbReference>
<protein>
    <submittedName>
        <fullName evidence="5">Capsular polysaccharide biosynthesis protein</fullName>
    </submittedName>
</protein>
<evidence type="ECO:0000259" key="3">
    <source>
        <dbReference type="Pfam" id="PF02563"/>
    </source>
</evidence>
<reference evidence="6" key="1">
    <citation type="journal article" date="2019" name="Int. J. Syst. Evol. Microbiol.">
        <title>The Global Catalogue of Microorganisms (GCM) 10K type strain sequencing project: providing services to taxonomists for standard genome sequencing and annotation.</title>
        <authorList>
            <consortium name="The Broad Institute Genomics Platform"/>
            <consortium name="The Broad Institute Genome Sequencing Center for Infectious Disease"/>
            <person name="Wu L."/>
            <person name="Ma J."/>
        </authorList>
    </citation>
    <scope>NUCLEOTIDE SEQUENCE [LARGE SCALE GENOMIC DNA]</scope>
    <source>
        <strain evidence="6">CGMCC 1.10131</strain>
    </source>
</reference>
<evidence type="ECO:0000313" key="5">
    <source>
        <dbReference type="EMBL" id="GGB12277.1"/>
    </source>
</evidence>
<dbReference type="PANTHER" id="PTHR33619">
    <property type="entry name" value="POLYSACCHARIDE EXPORT PROTEIN GFCE-RELATED"/>
    <property type="match status" value="1"/>
</dbReference>
<dbReference type="Proteomes" id="UP000651977">
    <property type="component" value="Unassembled WGS sequence"/>
</dbReference>
<sequence>MQHLTKLLSVALVFLMLYSATSHANSNYKLGAGDTIRINVYNEEDLSMEYLVSSSGQIEYPYLGKLEVLGQTAEQLQQTITQGLEDDYLIDPKVSVNVVQYRMIYVNGEVAKPGGYAFQPGLTVEKAIALAGGFTERATKNKVMVRASKPSQSEEKDLKAIVGPGDIIIVKASFF</sequence>
<evidence type="ECO:0000313" key="6">
    <source>
        <dbReference type="Proteomes" id="UP000651977"/>
    </source>
</evidence>
<name>A0ABQ1I388_9ALTE</name>
<dbReference type="Pfam" id="PF10531">
    <property type="entry name" value="SLBB"/>
    <property type="match status" value="1"/>
</dbReference>
<proteinExistence type="predicted"/>
<gene>
    <name evidence="5" type="ORF">GCM10007414_27120</name>
</gene>
<accession>A0ABQ1I388</accession>
<feature type="domain" description="Polysaccharide export protein N-terminal" evidence="3">
    <location>
        <begin position="24"/>
        <end position="98"/>
    </location>
</feature>
<comment type="caution">
    <text evidence="5">The sequence shown here is derived from an EMBL/GenBank/DDBJ whole genome shotgun (WGS) entry which is preliminary data.</text>
</comment>
<evidence type="ECO:0000256" key="1">
    <source>
        <dbReference type="ARBA" id="ARBA00022729"/>
    </source>
</evidence>
<feature type="domain" description="Soluble ligand binding" evidence="4">
    <location>
        <begin position="103"/>
        <end position="145"/>
    </location>
</feature>
<dbReference type="Gene3D" id="3.30.1950.10">
    <property type="entry name" value="wza like domain"/>
    <property type="match status" value="1"/>
</dbReference>
<dbReference type="InterPro" id="IPR049712">
    <property type="entry name" value="Poly_export"/>
</dbReference>
<dbReference type="Pfam" id="PF02563">
    <property type="entry name" value="Poly_export"/>
    <property type="match status" value="1"/>
</dbReference>
<feature type="signal peptide" evidence="2">
    <location>
        <begin position="1"/>
        <end position="24"/>
    </location>
</feature>
<feature type="chain" id="PRO_5045870339" evidence="2">
    <location>
        <begin position="25"/>
        <end position="175"/>
    </location>
</feature>
<evidence type="ECO:0000259" key="4">
    <source>
        <dbReference type="Pfam" id="PF10531"/>
    </source>
</evidence>
<dbReference type="RefSeq" id="WP_055733802.1">
    <property type="nucleotide sequence ID" value="NZ_BMDY01000016.1"/>
</dbReference>
<organism evidence="5 6">
    <name type="scientific">Agarivorans gilvus</name>
    <dbReference type="NCBI Taxonomy" id="680279"/>
    <lineage>
        <taxon>Bacteria</taxon>
        <taxon>Pseudomonadati</taxon>
        <taxon>Pseudomonadota</taxon>
        <taxon>Gammaproteobacteria</taxon>
        <taxon>Alteromonadales</taxon>
        <taxon>Alteromonadaceae</taxon>
        <taxon>Agarivorans</taxon>
    </lineage>
</organism>
<keyword evidence="1 2" id="KW-0732">Signal</keyword>
<dbReference type="PANTHER" id="PTHR33619:SF3">
    <property type="entry name" value="POLYSACCHARIDE EXPORT PROTEIN GFCE-RELATED"/>
    <property type="match status" value="1"/>
</dbReference>